<dbReference type="FunFam" id="1.10.3810.10:FF:000001">
    <property type="entry name" value="Penicillin-binding protein 1A"/>
    <property type="match status" value="1"/>
</dbReference>
<keyword evidence="9" id="KW-0133">Cell shape</keyword>
<dbReference type="STRING" id="1384459.GL4_0676"/>
<keyword evidence="11" id="KW-0511">Multifunctional enzyme</keyword>
<dbReference type="Proteomes" id="UP000031643">
    <property type="component" value="Chromosome"/>
</dbReference>
<dbReference type="GO" id="GO:0006508">
    <property type="term" value="P:proteolysis"/>
    <property type="evidence" value="ECO:0007669"/>
    <property type="project" value="UniProtKB-KW"/>
</dbReference>
<dbReference type="Pfam" id="PF00905">
    <property type="entry name" value="Transpeptidase"/>
    <property type="match status" value="1"/>
</dbReference>
<dbReference type="Gene3D" id="1.10.3810.10">
    <property type="entry name" value="Biosynthetic peptidoglycan transglycosylase-like"/>
    <property type="match status" value="1"/>
</dbReference>
<feature type="region of interest" description="Disordered" evidence="15">
    <location>
        <begin position="1"/>
        <end position="55"/>
    </location>
</feature>
<dbReference type="InterPro" id="IPR001460">
    <property type="entry name" value="PCN-bd_Tpept"/>
</dbReference>
<evidence type="ECO:0000256" key="2">
    <source>
        <dbReference type="ARBA" id="ARBA00007090"/>
    </source>
</evidence>
<keyword evidence="7 19" id="KW-0808">Transferase</keyword>
<feature type="compositionally biased region" description="Basic residues" evidence="15">
    <location>
        <begin position="38"/>
        <end position="55"/>
    </location>
</feature>
<evidence type="ECO:0000256" key="9">
    <source>
        <dbReference type="ARBA" id="ARBA00022960"/>
    </source>
</evidence>
<keyword evidence="12" id="KW-0961">Cell wall biogenesis/degradation</keyword>
<keyword evidence="4" id="KW-0121">Carboxypeptidase</keyword>
<dbReference type="Pfam" id="PF00912">
    <property type="entry name" value="Transgly"/>
    <property type="match status" value="1"/>
</dbReference>
<dbReference type="PANTHER" id="PTHR32282">
    <property type="entry name" value="BINDING PROTEIN TRANSPEPTIDASE, PUTATIVE-RELATED"/>
    <property type="match status" value="1"/>
</dbReference>
<comment type="similarity">
    <text evidence="2">In the C-terminal section; belongs to the transpeptidase family.</text>
</comment>
<keyword evidence="5" id="KW-0645">Protease</keyword>
<keyword evidence="16" id="KW-1133">Transmembrane helix</keyword>
<dbReference type="InterPro" id="IPR023346">
    <property type="entry name" value="Lysozyme-like_dom_sf"/>
</dbReference>
<evidence type="ECO:0000256" key="11">
    <source>
        <dbReference type="ARBA" id="ARBA00023268"/>
    </source>
</evidence>
<evidence type="ECO:0000256" key="8">
    <source>
        <dbReference type="ARBA" id="ARBA00022801"/>
    </source>
</evidence>
<evidence type="ECO:0000256" key="15">
    <source>
        <dbReference type="SAM" id="MobiDB-lite"/>
    </source>
</evidence>
<comment type="pathway">
    <text evidence="1">Cell wall biogenesis; peptidoglycan biosynthesis.</text>
</comment>
<evidence type="ECO:0000256" key="13">
    <source>
        <dbReference type="ARBA" id="ARBA00034000"/>
    </source>
</evidence>
<dbReference type="InterPro" id="IPR036950">
    <property type="entry name" value="PBP_transglycosylase"/>
</dbReference>
<evidence type="ECO:0000259" key="17">
    <source>
        <dbReference type="Pfam" id="PF00905"/>
    </source>
</evidence>
<keyword evidence="16" id="KW-0472">Membrane</keyword>
<dbReference type="GO" id="GO:0009002">
    <property type="term" value="F:serine-type D-Ala-D-Ala carboxypeptidase activity"/>
    <property type="evidence" value="ECO:0007669"/>
    <property type="project" value="UniProtKB-EC"/>
</dbReference>
<dbReference type="SUPFAM" id="SSF53955">
    <property type="entry name" value="Lysozyme-like"/>
    <property type="match status" value="1"/>
</dbReference>
<comment type="catalytic activity">
    <reaction evidence="14">
        <text>[GlcNAc-(1-&gt;4)-Mur2Ac(oyl-L-Ala-gamma-D-Glu-L-Lys-D-Ala-D-Ala)](n)-di-trans,octa-cis-undecaprenyl diphosphate + beta-D-GlcNAc-(1-&gt;4)-Mur2Ac(oyl-L-Ala-gamma-D-Glu-L-Lys-D-Ala-D-Ala)-di-trans,octa-cis-undecaprenyl diphosphate = [GlcNAc-(1-&gt;4)-Mur2Ac(oyl-L-Ala-gamma-D-Glu-L-Lys-D-Ala-D-Ala)](n+1)-di-trans,octa-cis-undecaprenyl diphosphate + di-trans,octa-cis-undecaprenyl diphosphate + H(+)</text>
        <dbReference type="Rhea" id="RHEA:23708"/>
        <dbReference type="Rhea" id="RHEA-COMP:9602"/>
        <dbReference type="Rhea" id="RHEA-COMP:9603"/>
        <dbReference type="ChEBI" id="CHEBI:15378"/>
        <dbReference type="ChEBI" id="CHEBI:58405"/>
        <dbReference type="ChEBI" id="CHEBI:60033"/>
        <dbReference type="ChEBI" id="CHEBI:78435"/>
        <dbReference type="EC" id="2.4.99.28"/>
    </reaction>
</comment>
<dbReference type="GO" id="GO:0008955">
    <property type="term" value="F:peptidoglycan glycosyltransferase activity"/>
    <property type="evidence" value="ECO:0007669"/>
    <property type="project" value="UniProtKB-EC"/>
</dbReference>
<dbReference type="GO" id="GO:0071555">
    <property type="term" value="P:cell wall organization"/>
    <property type="evidence" value="ECO:0007669"/>
    <property type="project" value="UniProtKB-KW"/>
</dbReference>
<dbReference type="GO" id="GO:0008658">
    <property type="term" value="F:penicillin binding"/>
    <property type="evidence" value="ECO:0007669"/>
    <property type="project" value="InterPro"/>
</dbReference>
<evidence type="ECO:0000313" key="20">
    <source>
        <dbReference type="Proteomes" id="UP000031643"/>
    </source>
</evidence>
<dbReference type="InterPro" id="IPR050396">
    <property type="entry name" value="Glycosyltr_51/Transpeptidase"/>
</dbReference>
<evidence type="ECO:0000313" key="19">
    <source>
        <dbReference type="EMBL" id="BAQ16139.1"/>
    </source>
</evidence>
<feature type="domain" description="Penicillin-binding protein transpeptidase" evidence="17">
    <location>
        <begin position="378"/>
        <end position="643"/>
    </location>
</feature>
<feature type="transmembrane region" description="Helical" evidence="16">
    <location>
        <begin position="67"/>
        <end position="94"/>
    </location>
</feature>
<evidence type="ECO:0000259" key="18">
    <source>
        <dbReference type="Pfam" id="PF00912"/>
    </source>
</evidence>
<dbReference type="Gene3D" id="3.40.710.10">
    <property type="entry name" value="DD-peptidase/beta-lactamase superfamily"/>
    <property type="match status" value="1"/>
</dbReference>
<keyword evidence="10" id="KW-0573">Peptidoglycan synthesis</keyword>
<feature type="domain" description="Glycosyl transferase family 51" evidence="18">
    <location>
        <begin position="126"/>
        <end position="292"/>
    </location>
</feature>
<dbReference type="GO" id="GO:0030288">
    <property type="term" value="C:outer membrane-bounded periplasmic space"/>
    <property type="evidence" value="ECO:0007669"/>
    <property type="project" value="TreeGrafter"/>
</dbReference>
<evidence type="ECO:0000256" key="1">
    <source>
        <dbReference type="ARBA" id="ARBA00004752"/>
    </source>
</evidence>
<dbReference type="PANTHER" id="PTHR32282:SF33">
    <property type="entry name" value="PEPTIDOGLYCAN GLYCOSYLTRANSFERASE"/>
    <property type="match status" value="1"/>
</dbReference>
<dbReference type="GO" id="GO:0008360">
    <property type="term" value="P:regulation of cell shape"/>
    <property type="evidence" value="ECO:0007669"/>
    <property type="project" value="UniProtKB-KW"/>
</dbReference>
<comment type="similarity">
    <text evidence="3">In the N-terminal section; belongs to the glycosyltransferase 51 family.</text>
</comment>
<name>A0A0A8K2A8_9HYPH</name>
<evidence type="ECO:0000256" key="3">
    <source>
        <dbReference type="ARBA" id="ARBA00007739"/>
    </source>
</evidence>
<dbReference type="GO" id="GO:0009252">
    <property type="term" value="P:peptidoglycan biosynthetic process"/>
    <property type="evidence" value="ECO:0007669"/>
    <property type="project" value="UniProtKB-UniPathway"/>
</dbReference>
<sequence>MSGAKRRPKPQGTGQGRARYRSSAPKMPGKTPRGTSSARRRASSRRTRGKRGGLWSRYKRFSQRHPFLMGTAKLGLVASLFGMLFLAGAVLFFISRVPDPLLATLDDRPPNVTVLAADGSVLAERGLRRGHIRVDVLPDHLIKAVLATEDRRFYDHWGVDVGGLIRASYRNFRAGSVVQGGSTITQQLAKNLFLKPERTVMRKLEELVYTAWLEQRFTKDEILELYLNRVYLGGGTYGVEAAARHYFGRSARDVTLAQSAVIAGLLKAPSRYAPTRSIKAASARAQVVLDNMVEAGFITAAEAQKAGQQPLRLQAKGDATGYPYAVDWVAELLPEYVGHHDDALVVQTTIDAKLQRQAQENLRKLLDGKGRKLRAGEGAVVVLDPNTGAVRALVGGRSYRNSPYDRALNARRQPGSAFKPFVYLAALEAGYGPGSVAIDGPVNIRGWTPSNYTNSYKGRVSLRYALAHSINTVAVKLTADVGPGRVAQTAQRLGVSSKLNAQPSLALGTSEVTLVELTGAYAPFANGGARVLPHVITHIRTEAGETLYTRHRSAAGRVVAPAHVAAMNEMMSAVVRDGTGRRAAIPHHPAGGKTGTTQNSRDAWFVGYTAHYVTGVWIGNDDNSPMQKVTGGSLPAELWHDIMLAAHKDKRPTALPSPRGPGMPWQGSGAVASRFPFLGNGPNSATQRARPLFQRVMGFFGGG</sequence>
<dbReference type="UniPathway" id="UPA00219"/>
<keyword evidence="6 19" id="KW-0328">Glycosyltransferase</keyword>
<gene>
    <name evidence="19" type="ORF">GL4_0676</name>
</gene>
<comment type="catalytic activity">
    <reaction evidence="13">
        <text>Preferential cleavage: (Ac)2-L-Lys-D-Ala-|-D-Ala. Also transpeptidation of peptidyl-alanyl moieties that are N-acyl substituents of D-alanine.</text>
        <dbReference type="EC" id="3.4.16.4"/>
    </reaction>
</comment>
<dbReference type="EC" id="2.4.1.129" evidence="19"/>
<keyword evidence="8" id="KW-0378">Hydrolase</keyword>
<evidence type="ECO:0000256" key="5">
    <source>
        <dbReference type="ARBA" id="ARBA00022670"/>
    </source>
</evidence>
<evidence type="ECO:0000256" key="16">
    <source>
        <dbReference type="SAM" id="Phobius"/>
    </source>
</evidence>
<accession>A0A0A8K2A8</accession>
<dbReference type="HOGENOM" id="CLU_006354_2_7_5"/>
<evidence type="ECO:0000256" key="7">
    <source>
        <dbReference type="ARBA" id="ARBA00022679"/>
    </source>
</evidence>
<protein>
    <submittedName>
        <fullName evidence="19">Multimodular transpeptidase-transglycosylase</fullName>
        <ecNumber evidence="19">2.4.1.129</ecNumber>
    </submittedName>
</protein>
<proteinExistence type="inferred from homology"/>
<dbReference type="KEGG" id="mcg:GL4_0676"/>
<evidence type="ECO:0000256" key="12">
    <source>
        <dbReference type="ARBA" id="ARBA00023316"/>
    </source>
</evidence>
<dbReference type="OrthoDB" id="9766909at2"/>
<organism evidence="19 20">
    <name type="scientific">Methyloceanibacter caenitepidi</name>
    <dbReference type="NCBI Taxonomy" id="1384459"/>
    <lineage>
        <taxon>Bacteria</taxon>
        <taxon>Pseudomonadati</taxon>
        <taxon>Pseudomonadota</taxon>
        <taxon>Alphaproteobacteria</taxon>
        <taxon>Hyphomicrobiales</taxon>
        <taxon>Hyphomicrobiaceae</taxon>
        <taxon>Methyloceanibacter</taxon>
    </lineage>
</organism>
<evidence type="ECO:0000256" key="14">
    <source>
        <dbReference type="ARBA" id="ARBA00049902"/>
    </source>
</evidence>
<dbReference type="AlphaFoldDB" id="A0A0A8K2A8"/>
<dbReference type="SUPFAM" id="SSF56601">
    <property type="entry name" value="beta-lactamase/transpeptidase-like"/>
    <property type="match status" value="1"/>
</dbReference>
<dbReference type="NCBIfam" id="TIGR02074">
    <property type="entry name" value="PBP_1a_fam"/>
    <property type="match status" value="1"/>
</dbReference>
<evidence type="ECO:0000256" key="10">
    <source>
        <dbReference type="ARBA" id="ARBA00022984"/>
    </source>
</evidence>
<evidence type="ECO:0000256" key="6">
    <source>
        <dbReference type="ARBA" id="ARBA00022676"/>
    </source>
</evidence>
<reference evidence="19 20" key="1">
    <citation type="submission" date="2014-09" db="EMBL/GenBank/DDBJ databases">
        <title>Genome sequencing of Methyloceanibacter caenitepidi Gela4.</title>
        <authorList>
            <person name="Takeuchi M."/>
            <person name="Susumu S."/>
            <person name="Kamagata Y."/>
            <person name="Oshima K."/>
            <person name="Hattori M."/>
            <person name="Iwasaki W."/>
        </authorList>
    </citation>
    <scope>NUCLEOTIDE SEQUENCE [LARGE SCALE GENOMIC DNA]</scope>
    <source>
        <strain evidence="19 20">Gela4</strain>
    </source>
</reference>
<evidence type="ECO:0000256" key="4">
    <source>
        <dbReference type="ARBA" id="ARBA00022645"/>
    </source>
</evidence>
<keyword evidence="16" id="KW-0812">Transmembrane</keyword>
<dbReference type="EMBL" id="AP014648">
    <property type="protein sequence ID" value="BAQ16139.1"/>
    <property type="molecule type" value="Genomic_DNA"/>
</dbReference>
<keyword evidence="20" id="KW-1185">Reference proteome</keyword>
<dbReference type="InterPro" id="IPR001264">
    <property type="entry name" value="Glyco_trans_51"/>
</dbReference>
<dbReference type="RefSeq" id="WP_052464084.1">
    <property type="nucleotide sequence ID" value="NZ_AP014648.1"/>
</dbReference>
<dbReference type="InterPro" id="IPR012338">
    <property type="entry name" value="Beta-lactam/transpept-like"/>
</dbReference>